<sequence>MTDFSVELGALRTDAGTFETGGDSVANLTRSLEQWRDWIPDWGILGECQQPFEDLVARVGDYTREGDTELHSVGQNLRHIADVYEREEQENVHLAMNIY</sequence>
<protein>
    <recommendedName>
        <fullName evidence="3">WXG100 family type VII secretion target</fullName>
    </recommendedName>
</protein>
<evidence type="ECO:0008006" key="3">
    <source>
        <dbReference type="Google" id="ProtNLM"/>
    </source>
</evidence>
<organism evidence="1 2">
    <name type="scientific">Enemella dayhoffiae</name>
    <dbReference type="NCBI Taxonomy" id="2016507"/>
    <lineage>
        <taxon>Bacteria</taxon>
        <taxon>Bacillati</taxon>
        <taxon>Actinomycetota</taxon>
        <taxon>Actinomycetes</taxon>
        <taxon>Propionibacteriales</taxon>
        <taxon>Propionibacteriaceae</taxon>
        <taxon>Enemella</taxon>
    </lineage>
</organism>
<proteinExistence type="predicted"/>
<accession>A0A255H9W4</accession>
<comment type="caution">
    <text evidence="1">The sequence shown here is derived from an EMBL/GenBank/DDBJ whole genome shotgun (WGS) entry which is preliminary data.</text>
</comment>
<dbReference type="Proteomes" id="UP000216311">
    <property type="component" value="Unassembled WGS sequence"/>
</dbReference>
<dbReference type="RefSeq" id="WP_094362789.1">
    <property type="nucleotide sequence ID" value="NZ_NMVQ01000003.1"/>
</dbReference>
<dbReference type="AlphaFoldDB" id="A0A255H9W4"/>
<dbReference type="InterPro" id="IPR036689">
    <property type="entry name" value="ESAT-6-like_sf"/>
</dbReference>
<dbReference type="SUPFAM" id="SSF140453">
    <property type="entry name" value="EsxAB dimer-like"/>
    <property type="match status" value="1"/>
</dbReference>
<dbReference type="EMBL" id="NMVQ01000003">
    <property type="protein sequence ID" value="OYO24481.1"/>
    <property type="molecule type" value="Genomic_DNA"/>
</dbReference>
<evidence type="ECO:0000313" key="2">
    <source>
        <dbReference type="Proteomes" id="UP000216311"/>
    </source>
</evidence>
<name>A0A255H9W4_9ACTN</name>
<evidence type="ECO:0000313" key="1">
    <source>
        <dbReference type="EMBL" id="OYO24481.1"/>
    </source>
</evidence>
<keyword evidence="2" id="KW-1185">Reference proteome</keyword>
<gene>
    <name evidence="1" type="ORF">CGZ93_03585</name>
</gene>
<reference evidence="1 2" key="1">
    <citation type="submission" date="2017-07" db="EMBL/GenBank/DDBJ databases">
        <title>Draft whole genome sequences of clinical Proprionibacteriaceae strains.</title>
        <authorList>
            <person name="Bernier A.-M."/>
            <person name="Bernard K."/>
            <person name="Domingo M.-C."/>
        </authorList>
    </citation>
    <scope>NUCLEOTIDE SEQUENCE [LARGE SCALE GENOMIC DNA]</scope>
    <source>
        <strain evidence="1 2">NML 130396</strain>
    </source>
</reference>